<dbReference type="PANTHER" id="PTHR15876:SF8">
    <property type="entry name" value="TRANSMEMBRANE PROTEIN ADIPOCYTE-ASSOCIATED 1"/>
    <property type="match status" value="1"/>
</dbReference>
<comment type="caution">
    <text evidence="7">The sequence shown here is derived from an EMBL/GenBank/DDBJ whole genome shotgun (WGS) entry which is preliminary data.</text>
</comment>
<keyword evidence="3 6" id="KW-0812">Transmembrane</keyword>
<sequence>MATQQSFCEALASPAAGQGFRWFLLVSVLPPLAFMAFMALRFRRTLRKLQYQPLEVMFYYCALWVVSTLLLLRYIAQAADLQGRQAVLWVLLSLVTRCGTLMLEASVVVFLLQGHLATDAPEVLMRTLLLSGGFAMLDSVAAAVAVFGVHTPLFSHGGSSGNGLPGDLAWSKWRFYLAHALAGAACYGAMLALLARWRARLPAKPAVYAYFLVLMLLDAMAALGALLLGIGATAGYCVFGLTGLAHAAALPPLVYYTFLAEALPVGAYDGGLEDLYYSEMREAGYFDGSLEDYG</sequence>
<evidence type="ECO:0000256" key="4">
    <source>
        <dbReference type="ARBA" id="ARBA00022989"/>
    </source>
</evidence>
<keyword evidence="8" id="KW-1185">Reference proteome</keyword>
<name>A0AAW1S874_9CHLO</name>
<evidence type="ECO:0000313" key="8">
    <source>
        <dbReference type="Proteomes" id="UP001445335"/>
    </source>
</evidence>
<evidence type="ECO:0000256" key="1">
    <source>
        <dbReference type="ARBA" id="ARBA00004141"/>
    </source>
</evidence>
<dbReference type="GO" id="GO:0005886">
    <property type="term" value="C:plasma membrane"/>
    <property type="evidence" value="ECO:0007669"/>
    <property type="project" value="TreeGrafter"/>
</dbReference>
<proteinExistence type="inferred from homology"/>
<dbReference type="Pfam" id="PF10160">
    <property type="entry name" value="Tmemb_40"/>
    <property type="match status" value="1"/>
</dbReference>
<keyword evidence="5 6" id="KW-0472">Membrane</keyword>
<dbReference type="Proteomes" id="UP001445335">
    <property type="component" value="Unassembled WGS sequence"/>
</dbReference>
<evidence type="ECO:0000256" key="6">
    <source>
        <dbReference type="SAM" id="Phobius"/>
    </source>
</evidence>
<comment type="subcellular location">
    <subcellularLocation>
        <location evidence="1">Membrane</location>
        <topology evidence="1">Multi-pass membrane protein</topology>
    </subcellularLocation>
</comment>
<dbReference type="InterPro" id="IPR018781">
    <property type="entry name" value="TPRA1/CAND2/CAND8"/>
</dbReference>
<feature type="transmembrane region" description="Helical" evidence="6">
    <location>
        <begin position="124"/>
        <end position="153"/>
    </location>
</feature>
<evidence type="ECO:0000256" key="2">
    <source>
        <dbReference type="ARBA" id="ARBA00010125"/>
    </source>
</evidence>
<feature type="transmembrane region" description="Helical" evidence="6">
    <location>
        <begin position="20"/>
        <end position="42"/>
    </location>
</feature>
<feature type="transmembrane region" description="Helical" evidence="6">
    <location>
        <begin position="238"/>
        <end position="258"/>
    </location>
</feature>
<accession>A0AAW1S874</accession>
<feature type="transmembrane region" description="Helical" evidence="6">
    <location>
        <begin position="88"/>
        <end position="112"/>
    </location>
</feature>
<dbReference type="EMBL" id="JALJOU010000007">
    <property type="protein sequence ID" value="KAK9842459.1"/>
    <property type="molecule type" value="Genomic_DNA"/>
</dbReference>
<comment type="similarity">
    <text evidence="2">Belongs to the UPF0359 family.</text>
</comment>
<gene>
    <name evidence="7" type="ORF">WJX81_001166</name>
</gene>
<feature type="transmembrane region" description="Helical" evidence="6">
    <location>
        <begin position="54"/>
        <end position="76"/>
    </location>
</feature>
<feature type="transmembrane region" description="Helical" evidence="6">
    <location>
        <begin position="173"/>
        <end position="195"/>
    </location>
</feature>
<evidence type="ECO:0000256" key="5">
    <source>
        <dbReference type="ARBA" id="ARBA00023136"/>
    </source>
</evidence>
<feature type="transmembrane region" description="Helical" evidence="6">
    <location>
        <begin position="207"/>
        <end position="232"/>
    </location>
</feature>
<keyword evidence="4 6" id="KW-1133">Transmembrane helix</keyword>
<evidence type="ECO:0008006" key="9">
    <source>
        <dbReference type="Google" id="ProtNLM"/>
    </source>
</evidence>
<organism evidence="7 8">
    <name type="scientific">Elliptochloris bilobata</name>
    <dbReference type="NCBI Taxonomy" id="381761"/>
    <lineage>
        <taxon>Eukaryota</taxon>
        <taxon>Viridiplantae</taxon>
        <taxon>Chlorophyta</taxon>
        <taxon>core chlorophytes</taxon>
        <taxon>Trebouxiophyceae</taxon>
        <taxon>Trebouxiophyceae incertae sedis</taxon>
        <taxon>Elliptochloris clade</taxon>
        <taxon>Elliptochloris</taxon>
    </lineage>
</organism>
<dbReference type="GO" id="GO:0004930">
    <property type="term" value="F:G protein-coupled receptor activity"/>
    <property type="evidence" value="ECO:0007669"/>
    <property type="project" value="TreeGrafter"/>
</dbReference>
<dbReference type="AlphaFoldDB" id="A0AAW1S874"/>
<reference evidence="7 8" key="1">
    <citation type="journal article" date="2024" name="Nat. Commun.">
        <title>Phylogenomics reveals the evolutionary origins of lichenization in chlorophyte algae.</title>
        <authorList>
            <person name="Puginier C."/>
            <person name="Libourel C."/>
            <person name="Otte J."/>
            <person name="Skaloud P."/>
            <person name="Haon M."/>
            <person name="Grisel S."/>
            <person name="Petersen M."/>
            <person name="Berrin J.G."/>
            <person name="Delaux P.M."/>
            <person name="Dal Grande F."/>
            <person name="Keller J."/>
        </authorList>
    </citation>
    <scope>NUCLEOTIDE SEQUENCE [LARGE SCALE GENOMIC DNA]</scope>
    <source>
        <strain evidence="7 8">SAG 245.80</strain>
    </source>
</reference>
<dbReference type="PANTHER" id="PTHR15876">
    <property type="entry name" value="TRANSMEMBRANE PROTEIN ADIPOCYTE-ASSOCIATED 1"/>
    <property type="match status" value="1"/>
</dbReference>
<evidence type="ECO:0000256" key="3">
    <source>
        <dbReference type="ARBA" id="ARBA00022692"/>
    </source>
</evidence>
<evidence type="ECO:0000313" key="7">
    <source>
        <dbReference type="EMBL" id="KAK9842459.1"/>
    </source>
</evidence>
<protein>
    <recommendedName>
        <fullName evidence="9">Transmembrane protein adipocyte-associated 1</fullName>
    </recommendedName>
</protein>